<reference evidence="1 2" key="1">
    <citation type="journal article" date="2019" name="Nat. Ecol. Evol.">
        <title>Megaphylogeny resolves global patterns of mushroom evolution.</title>
        <authorList>
            <person name="Varga T."/>
            <person name="Krizsan K."/>
            <person name="Foldi C."/>
            <person name="Dima B."/>
            <person name="Sanchez-Garcia M."/>
            <person name="Sanchez-Ramirez S."/>
            <person name="Szollosi G.J."/>
            <person name="Szarkandi J.G."/>
            <person name="Papp V."/>
            <person name="Albert L."/>
            <person name="Andreopoulos W."/>
            <person name="Angelini C."/>
            <person name="Antonin V."/>
            <person name="Barry K.W."/>
            <person name="Bougher N.L."/>
            <person name="Buchanan P."/>
            <person name="Buyck B."/>
            <person name="Bense V."/>
            <person name="Catcheside P."/>
            <person name="Chovatia M."/>
            <person name="Cooper J."/>
            <person name="Damon W."/>
            <person name="Desjardin D."/>
            <person name="Finy P."/>
            <person name="Geml J."/>
            <person name="Haridas S."/>
            <person name="Hughes K."/>
            <person name="Justo A."/>
            <person name="Karasinski D."/>
            <person name="Kautmanova I."/>
            <person name="Kiss B."/>
            <person name="Kocsube S."/>
            <person name="Kotiranta H."/>
            <person name="LaButti K.M."/>
            <person name="Lechner B.E."/>
            <person name="Liimatainen K."/>
            <person name="Lipzen A."/>
            <person name="Lukacs Z."/>
            <person name="Mihaltcheva S."/>
            <person name="Morgado L.N."/>
            <person name="Niskanen T."/>
            <person name="Noordeloos M.E."/>
            <person name="Ohm R.A."/>
            <person name="Ortiz-Santana B."/>
            <person name="Ovrebo C."/>
            <person name="Racz N."/>
            <person name="Riley R."/>
            <person name="Savchenko A."/>
            <person name="Shiryaev A."/>
            <person name="Soop K."/>
            <person name="Spirin V."/>
            <person name="Szebenyi C."/>
            <person name="Tomsovsky M."/>
            <person name="Tulloss R.E."/>
            <person name="Uehling J."/>
            <person name="Grigoriev I.V."/>
            <person name="Vagvolgyi C."/>
            <person name="Papp T."/>
            <person name="Martin F.M."/>
            <person name="Miettinen O."/>
            <person name="Hibbett D.S."/>
            <person name="Nagy L.G."/>
        </authorList>
    </citation>
    <scope>NUCLEOTIDE SEQUENCE [LARGE SCALE GENOMIC DNA]</scope>
    <source>
        <strain evidence="1 2">NL-1719</strain>
    </source>
</reference>
<gene>
    <name evidence="1" type="ORF">BDN72DRAFT_965214</name>
</gene>
<protein>
    <submittedName>
        <fullName evidence="1">Uncharacterized protein</fullName>
    </submittedName>
</protein>
<proteinExistence type="predicted"/>
<sequence>MADDKSFSNTSSSHGTQTPPVDDVISAMSAVELGPSPSALYRLTLLQEALNQAKEAFKAAMGDSADIQTDDVWDHLQDVADVIEHVKVRRKKPENQKKNIKAISCSKLKWQDMVRFGVTCTYRVAADRILALPEPSVYLVPEFKAFWNTREEEIHGSLEDVHLGYLHPNESYSRSLIDRLTGYGSRWTRASEVGGSGMFVAPEIMLLLVGQRPEKEGGDRLTIEYGNYETVLTGRLDVLLVTMPKTTMTNKVREAFLSQRSVYAAIRACTPGSLRNIRFIALEAKPQGADLEHHLPQVLGQSLGILKFIKSETISWCISTGTAWIFGASQSTATEVRVYVGEVISYNINDKNSIRQVFKTLMYWATQEPTKIIEKISPNARVQEIVV</sequence>
<name>A0ACD3A6N6_9AGAR</name>
<dbReference type="EMBL" id="ML208668">
    <property type="protein sequence ID" value="TFK61350.1"/>
    <property type="molecule type" value="Genomic_DNA"/>
</dbReference>
<accession>A0ACD3A6N6</accession>
<organism evidence="1 2">
    <name type="scientific">Pluteus cervinus</name>
    <dbReference type="NCBI Taxonomy" id="181527"/>
    <lineage>
        <taxon>Eukaryota</taxon>
        <taxon>Fungi</taxon>
        <taxon>Dikarya</taxon>
        <taxon>Basidiomycota</taxon>
        <taxon>Agaricomycotina</taxon>
        <taxon>Agaricomycetes</taxon>
        <taxon>Agaricomycetidae</taxon>
        <taxon>Agaricales</taxon>
        <taxon>Pluteineae</taxon>
        <taxon>Pluteaceae</taxon>
        <taxon>Pluteus</taxon>
    </lineage>
</organism>
<keyword evidence="2" id="KW-1185">Reference proteome</keyword>
<dbReference type="Proteomes" id="UP000308600">
    <property type="component" value="Unassembled WGS sequence"/>
</dbReference>
<evidence type="ECO:0000313" key="2">
    <source>
        <dbReference type="Proteomes" id="UP000308600"/>
    </source>
</evidence>
<evidence type="ECO:0000313" key="1">
    <source>
        <dbReference type="EMBL" id="TFK61350.1"/>
    </source>
</evidence>